<dbReference type="EMBL" id="MT143056">
    <property type="protein sequence ID" value="QJA92311.1"/>
    <property type="molecule type" value="Genomic_DNA"/>
</dbReference>
<gene>
    <name evidence="1" type="ORF">MM415B04736_0009</name>
</gene>
<sequence length="66" mass="7643">MNPTKCPPHYFLLDPPTGPTSKGVCRECGEERTFKNSFDDDKAQELYNQGRPKHVYPVESTNVVWW</sequence>
<organism evidence="1">
    <name type="scientific">viral metagenome</name>
    <dbReference type="NCBI Taxonomy" id="1070528"/>
    <lineage>
        <taxon>unclassified sequences</taxon>
        <taxon>metagenomes</taxon>
        <taxon>organismal metagenomes</taxon>
    </lineage>
</organism>
<reference evidence="1" key="1">
    <citation type="submission" date="2020-03" db="EMBL/GenBank/DDBJ databases">
        <title>The deep terrestrial virosphere.</title>
        <authorList>
            <person name="Holmfeldt K."/>
            <person name="Nilsson E."/>
            <person name="Simone D."/>
            <person name="Lopez-Fernandez M."/>
            <person name="Wu X."/>
            <person name="de Brujin I."/>
            <person name="Lundin D."/>
            <person name="Andersson A."/>
            <person name="Bertilsson S."/>
            <person name="Dopson M."/>
        </authorList>
    </citation>
    <scope>NUCLEOTIDE SEQUENCE</scope>
    <source>
        <strain evidence="1">MM415B04736</strain>
    </source>
</reference>
<dbReference type="AlphaFoldDB" id="A0A6M3LGQ7"/>
<proteinExistence type="predicted"/>
<protein>
    <submittedName>
        <fullName evidence="1">Uncharacterized protein</fullName>
    </submittedName>
</protein>
<evidence type="ECO:0000313" key="1">
    <source>
        <dbReference type="EMBL" id="QJA92311.1"/>
    </source>
</evidence>
<accession>A0A6M3LGQ7</accession>
<name>A0A6M3LGQ7_9ZZZZ</name>